<dbReference type="EMBL" id="CAJNOO010000149">
    <property type="protein sequence ID" value="CAF0829221.1"/>
    <property type="molecule type" value="Genomic_DNA"/>
</dbReference>
<dbReference type="GO" id="GO:0034657">
    <property type="term" value="C:GID complex"/>
    <property type="evidence" value="ECO:0007669"/>
    <property type="project" value="TreeGrafter"/>
</dbReference>
<proteinExistence type="predicted"/>
<dbReference type="GO" id="GO:0043161">
    <property type="term" value="P:proteasome-mediated ubiquitin-dependent protein catabolic process"/>
    <property type="evidence" value="ECO:0007669"/>
    <property type="project" value="TreeGrafter"/>
</dbReference>
<organism evidence="5 6">
    <name type="scientific">Rotaria sordida</name>
    <dbReference type="NCBI Taxonomy" id="392033"/>
    <lineage>
        <taxon>Eukaryota</taxon>
        <taxon>Metazoa</taxon>
        <taxon>Spiralia</taxon>
        <taxon>Gnathifera</taxon>
        <taxon>Rotifera</taxon>
        <taxon>Eurotatoria</taxon>
        <taxon>Bdelloidea</taxon>
        <taxon>Philodinida</taxon>
        <taxon>Philodinidae</taxon>
        <taxon>Rotaria</taxon>
    </lineage>
</organism>
<feature type="compositionally biased region" description="Low complexity" evidence="3">
    <location>
        <begin position="19"/>
        <end position="30"/>
    </location>
</feature>
<evidence type="ECO:0000256" key="1">
    <source>
        <dbReference type="ARBA" id="ARBA00022574"/>
    </source>
</evidence>
<dbReference type="PROSITE" id="PS50897">
    <property type="entry name" value="CTLH"/>
    <property type="match status" value="1"/>
</dbReference>
<evidence type="ECO:0000256" key="3">
    <source>
        <dbReference type="SAM" id="MobiDB-lite"/>
    </source>
</evidence>
<feature type="compositionally biased region" description="Polar residues" evidence="3">
    <location>
        <begin position="1"/>
        <end position="14"/>
    </location>
</feature>
<evidence type="ECO:0000256" key="2">
    <source>
        <dbReference type="ARBA" id="ARBA00022737"/>
    </source>
</evidence>
<dbReference type="InterPro" id="IPR006594">
    <property type="entry name" value="LisH"/>
</dbReference>
<keyword evidence="2" id="KW-0677">Repeat</keyword>
<dbReference type="InterPro" id="IPR051350">
    <property type="entry name" value="WD_repeat-ST_regulator"/>
</dbReference>
<dbReference type="PROSITE" id="PS50896">
    <property type="entry name" value="LISH"/>
    <property type="match status" value="1"/>
</dbReference>
<dbReference type="SMART" id="SM00668">
    <property type="entry name" value="CTLH"/>
    <property type="match status" value="1"/>
</dbReference>
<name>A0A813UGX5_9BILA</name>
<evidence type="ECO:0000313" key="5">
    <source>
        <dbReference type="EMBL" id="CAF0829221.1"/>
    </source>
</evidence>
<dbReference type="PANTHER" id="PTHR22838:SF0">
    <property type="entry name" value="WD REPEAT-CONTAINING PROTEIN 26"/>
    <property type="match status" value="1"/>
</dbReference>
<protein>
    <recommendedName>
        <fullName evidence="4">CTLH domain-containing protein</fullName>
    </recommendedName>
</protein>
<accession>A0A813UGX5</accession>
<dbReference type="SMART" id="SM00667">
    <property type="entry name" value="LisH"/>
    <property type="match status" value="1"/>
</dbReference>
<dbReference type="Proteomes" id="UP000663882">
    <property type="component" value="Unassembled WGS sequence"/>
</dbReference>
<feature type="domain" description="CTLH" evidence="4">
    <location>
        <begin position="109"/>
        <end position="168"/>
    </location>
</feature>
<dbReference type="AlphaFoldDB" id="A0A813UGX5"/>
<comment type="caution">
    <text evidence="5">The sequence shown here is derived from an EMBL/GenBank/DDBJ whole genome shotgun (WGS) entry which is preliminary data.</text>
</comment>
<sequence>MHSSDSEISQQQPLIPSLDDNNTNITTSDTNNNVERLKQHYNGNICNNNNNNNDSLISISTQTNHDELNIQIITNSQKEILRLIGQHLQSVGLSKTVDSLISESGCILENEQASNFRELIMSGKWTEALIALDKLNQYIEEHDGIQQMKYLILEQKYFELIEDNQPMEALYCLRNEIRTLNIRIERTHQLTVFLMFNSIKDMCKAANWSGKGFTSRDKLMEKLQSNFI</sequence>
<reference evidence="5" key="1">
    <citation type="submission" date="2021-02" db="EMBL/GenBank/DDBJ databases">
        <authorList>
            <person name="Nowell W R."/>
        </authorList>
    </citation>
    <scope>NUCLEOTIDE SEQUENCE</scope>
</reference>
<keyword evidence="1" id="KW-0853">WD repeat</keyword>
<evidence type="ECO:0000313" key="6">
    <source>
        <dbReference type="Proteomes" id="UP000663882"/>
    </source>
</evidence>
<dbReference type="InterPro" id="IPR006595">
    <property type="entry name" value="CTLH_C"/>
</dbReference>
<dbReference type="OrthoDB" id="972532at2759"/>
<dbReference type="PANTHER" id="PTHR22838">
    <property type="entry name" value="WD REPEAT PROTEIN 26-RELATED"/>
    <property type="match status" value="1"/>
</dbReference>
<evidence type="ECO:0000259" key="4">
    <source>
        <dbReference type="PROSITE" id="PS50897"/>
    </source>
</evidence>
<gene>
    <name evidence="5" type="ORF">RFH988_LOCUS5348</name>
</gene>
<feature type="region of interest" description="Disordered" evidence="3">
    <location>
        <begin position="1"/>
        <end position="30"/>
    </location>
</feature>